<dbReference type="Proteomes" id="UP000000757">
    <property type="component" value="Chromosome"/>
</dbReference>
<dbReference type="EMBL" id="CP000480">
    <property type="protein sequence ID" value="ABK70369.1"/>
    <property type="molecule type" value="Genomic_DNA"/>
</dbReference>
<name>A0QVF4_MYCS2</name>
<keyword evidence="3" id="KW-1185">Reference proteome</keyword>
<organism evidence="2 3">
    <name type="scientific">Mycolicibacterium smegmatis (strain ATCC 700084 / mc(2)155)</name>
    <name type="common">Mycobacterium smegmatis</name>
    <dbReference type="NCBI Taxonomy" id="246196"/>
    <lineage>
        <taxon>Bacteria</taxon>
        <taxon>Bacillati</taxon>
        <taxon>Actinomycetota</taxon>
        <taxon>Actinomycetes</taxon>
        <taxon>Mycobacteriales</taxon>
        <taxon>Mycobacteriaceae</taxon>
        <taxon>Mycolicibacterium</taxon>
    </lineage>
</organism>
<dbReference type="STRING" id="246196.MSMEG_2555"/>
<protein>
    <submittedName>
        <fullName evidence="2">Uncharacterized protein</fullName>
    </submittedName>
</protein>
<feature type="region of interest" description="Disordered" evidence="1">
    <location>
        <begin position="1"/>
        <end position="43"/>
    </location>
</feature>
<evidence type="ECO:0000256" key="1">
    <source>
        <dbReference type="SAM" id="MobiDB-lite"/>
    </source>
</evidence>
<evidence type="ECO:0000313" key="3">
    <source>
        <dbReference type="Proteomes" id="UP000000757"/>
    </source>
</evidence>
<sequence length="137" mass="14788">MRQHLRNPRPGSRSKPAINGWNQMSGSSATRRATLDAGSCRSRTSVVSISEPRRAWVATASSSPWASPMISDRVTCSPIVRGWTKPISNSPARSSNERAAIMRHTAVIVRVTTGKRWNTPQCACAVTGLSPLALMSS</sequence>
<proteinExistence type="predicted"/>
<accession>A0QVF4</accession>
<feature type="compositionally biased region" description="Polar residues" evidence="1">
    <location>
        <begin position="20"/>
        <end position="31"/>
    </location>
</feature>
<gene>
    <name evidence="2" type="ordered locus">MSMEG_2555</name>
</gene>
<evidence type="ECO:0000313" key="2">
    <source>
        <dbReference type="EMBL" id="ABK70369.1"/>
    </source>
</evidence>
<dbReference type="KEGG" id="msm:MSMEG_2555"/>
<reference evidence="2 3" key="1">
    <citation type="submission" date="2006-10" db="EMBL/GenBank/DDBJ databases">
        <authorList>
            <person name="Fleischmann R.D."/>
            <person name="Dodson R.J."/>
            <person name="Haft D.H."/>
            <person name="Merkel J.S."/>
            <person name="Nelson W.C."/>
            <person name="Fraser C.M."/>
        </authorList>
    </citation>
    <scope>NUCLEOTIDE SEQUENCE [LARGE SCALE GENOMIC DNA]</scope>
    <source>
        <strain evidence="3">ATCC 700084 / mc(2)155</strain>
    </source>
</reference>
<dbReference type="OrthoDB" id="9911324at2"/>
<dbReference type="AlphaFoldDB" id="A0QVF4"/>